<dbReference type="GO" id="GO:0003700">
    <property type="term" value="F:DNA-binding transcription factor activity"/>
    <property type="evidence" value="ECO:0007669"/>
    <property type="project" value="InterPro"/>
</dbReference>
<evidence type="ECO:0000313" key="1">
    <source>
        <dbReference type="EMBL" id="RRS04902.1"/>
    </source>
</evidence>
<dbReference type="Gene3D" id="1.10.10.10">
    <property type="entry name" value="Winged helix-like DNA-binding domain superfamily/Winged helix DNA-binding domain"/>
    <property type="match status" value="1"/>
</dbReference>
<dbReference type="AlphaFoldDB" id="A0A3R8S8Q0"/>
<gene>
    <name evidence="1" type="ORF">EIP75_07970</name>
</gene>
<dbReference type="InterPro" id="IPR036388">
    <property type="entry name" value="WH-like_DNA-bd_sf"/>
</dbReference>
<dbReference type="Pfam" id="PF01475">
    <property type="entry name" value="FUR"/>
    <property type="match status" value="1"/>
</dbReference>
<evidence type="ECO:0000313" key="2">
    <source>
        <dbReference type="Proteomes" id="UP000269265"/>
    </source>
</evidence>
<protein>
    <submittedName>
        <fullName evidence="1">Uncharacterized protein</fullName>
    </submittedName>
</protein>
<dbReference type="EMBL" id="RSED01000005">
    <property type="protein sequence ID" value="RRS04902.1"/>
    <property type="molecule type" value="Genomic_DNA"/>
</dbReference>
<dbReference type="Proteomes" id="UP000269265">
    <property type="component" value="Unassembled WGS sequence"/>
</dbReference>
<dbReference type="SUPFAM" id="SSF46785">
    <property type="entry name" value="Winged helix' DNA-binding domain"/>
    <property type="match status" value="1"/>
</dbReference>
<comment type="caution">
    <text evidence="1">The sequence shown here is derived from an EMBL/GenBank/DDBJ whole genome shotgun (WGS) entry which is preliminary data.</text>
</comment>
<dbReference type="InterPro" id="IPR036390">
    <property type="entry name" value="WH_DNA-bd_sf"/>
</dbReference>
<organism evidence="1 2">
    <name type="scientific">Aquabacterium soli</name>
    <dbReference type="NCBI Taxonomy" id="2493092"/>
    <lineage>
        <taxon>Bacteria</taxon>
        <taxon>Pseudomonadati</taxon>
        <taxon>Pseudomonadota</taxon>
        <taxon>Betaproteobacteria</taxon>
        <taxon>Burkholderiales</taxon>
        <taxon>Aquabacterium</taxon>
    </lineage>
</organism>
<dbReference type="InterPro" id="IPR002481">
    <property type="entry name" value="FUR"/>
</dbReference>
<sequence length="118" mass="12605">MSVANEAGVVDAVDLGMGEGTKALSGEALTSWHGVPLSGLLRQAGVRVTLPRLLVMECLWESPGQVLNANALYQLLQARRQPMSLSTIYAVLQTLRQHQLVKVHLLTAGVQGFASLEG</sequence>
<accession>A0A3R8S8Q0</accession>
<proteinExistence type="predicted"/>
<name>A0A3R8S8Q0_9BURK</name>
<dbReference type="RefSeq" id="WP_125242720.1">
    <property type="nucleotide sequence ID" value="NZ_RSED01000005.1"/>
</dbReference>
<keyword evidence="2" id="KW-1185">Reference proteome</keyword>
<reference evidence="1 2" key="1">
    <citation type="submission" date="2018-12" db="EMBL/GenBank/DDBJ databases">
        <title>The whole draft genome of Aquabacterium sp. SJQ9.</title>
        <authorList>
            <person name="Sun L."/>
            <person name="Gao X."/>
            <person name="Chen W."/>
            <person name="Huang K."/>
        </authorList>
    </citation>
    <scope>NUCLEOTIDE SEQUENCE [LARGE SCALE GENOMIC DNA]</scope>
    <source>
        <strain evidence="1 2">SJQ9</strain>
    </source>
</reference>